<proteinExistence type="predicted"/>
<reference evidence="1" key="1">
    <citation type="journal article" date="2015" name="Nature">
        <title>Complex archaea that bridge the gap between prokaryotes and eukaryotes.</title>
        <authorList>
            <person name="Spang A."/>
            <person name="Saw J.H."/>
            <person name="Jorgensen S.L."/>
            <person name="Zaremba-Niedzwiedzka K."/>
            <person name="Martijn J."/>
            <person name="Lind A.E."/>
            <person name="van Eijk R."/>
            <person name="Schleper C."/>
            <person name="Guy L."/>
            <person name="Ettema T.J."/>
        </authorList>
    </citation>
    <scope>NUCLEOTIDE SEQUENCE</scope>
</reference>
<name>A0A0F9W181_9ZZZZ</name>
<evidence type="ECO:0000313" key="1">
    <source>
        <dbReference type="EMBL" id="KKN71798.1"/>
    </source>
</evidence>
<protein>
    <submittedName>
        <fullName evidence="1">Uncharacterized protein</fullName>
    </submittedName>
</protein>
<gene>
    <name evidence="1" type="ORF">LCGC14_0417580</name>
</gene>
<sequence>MITTHIVYESVKEHRAKSSKCPFCRKPVRRSMTFEHTINPFNKNEDGSIDGTKITFKIPLLTDY</sequence>
<accession>A0A0F9W181</accession>
<comment type="caution">
    <text evidence="1">The sequence shown here is derived from an EMBL/GenBank/DDBJ whole genome shotgun (WGS) entry which is preliminary data.</text>
</comment>
<organism evidence="1">
    <name type="scientific">marine sediment metagenome</name>
    <dbReference type="NCBI Taxonomy" id="412755"/>
    <lineage>
        <taxon>unclassified sequences</taxon>
        <taxon>metagenomes</taxon>
        <taxon>ecological metagenomes</taxon>
    </lineage>
</organism>
<dbReference type="EMBL" id="LAZR01000376">
    <property type="protein sequence ID" value="KKN71798.1"/>
    <property type="molecule type" value="Genomic_DNA"/>
</dbReference>
<dbReference type="AlphaFoldDB" id="A0A0F9W181"/>